<evidence type="ECO:0000256" key="1">
    <source>
        <dbReference type="SAM" id="MobiDB-lite"/>
    </source>
</evidence>
<dbReference type="SMART" id="SM00327">
    <property type="entry name" value="VWA"/>
    <property type="match status" value="1"/>
</dbReference>
<dbReference type="InterPro" id="IPR036465">
    <property type="entry name" value="vWFA_dom_sf"/>
</dbReference>
<dbReference type="PROSITE" id="PS50234">
    <property type="entry name" value="VWFA"/>
    <property type="match status" value="1"/>
</dbReference>
<feature type="region of interest" description="Disordered" evidence="1">
    <location>
        <begin position="252"/>
        <end position="273"/>
    </location>
</feature>
<proteinExistence type="predicted"/>
<dbReference type="Pfam" id="PF00092">
    <property type="entry name" value="VWA"/>
    <property type="match status" value="1"/>
</dbReference>
<comment type="caution">
    <text evidence="3">The sequence shown here is derived from an EMBL/GenBank/DDBJ whole genome shotgun (WGS) entry which is preliminary data.</text>
</comment>
<dbReference type="InterPro" id="IPR055354">
    <property type="entry name" value="DUF7507"/>
</dbReference>
<protein>
    <submittedName>
        <fullName evidence="3">VWA domain-containing protein</fullName>
    </submittedName>
</protein>
<dbReference type="Proteomes" id="UP000668403">
    <property type="component" value="Unassembled WGS sequence"/>
</dbReference>
<evidence type="ECO:0000313" key="4">
    <source>
        <dbReference type="Proteomes" id="UP000668403"/>
    </source>
</evidence>
<feature type="compositionally biased region" description="Acidic residues" evidence="1">
    <location>
        <begin position="84"/>
        <end position="94"/>
    </location>
</feature>
<accession>A0A939QEZ3</accession>
<evidence type="ECO:0000313" key="3">
    <source>
        <dbReference type="EMBL" id="MBO2990905.1"/>
    </source>
</evidence>
<feature type="region of interest" description="Disordered" evidence="1">
    <location>
        <begin position="46"/>
        <end position="108"/>
    </location>
</feature>
<keyword evidence="4" id="KW-1185">Reference proteome</keyword>
<dbReference type="SUPFAM" id="SSF53300">
    <property type="entry name" value="vWA-like"/>
    <property type="match status" value="1"/>
</dbReference>
<evidence type="ECO:0000259" key="2">
    <source>
        <dbReference type="PROSITE" id="PS50234"/>
    </source>
</evidence>
<feature type="domain" description="VWFA" evidence="2">
    <location>
        <begin position="285"/>
        <end position="482"/>
    </location>
</feature>
<reference evidence="3" key="1">
    <citation type="submission" date="2021-03" db="EMBL/GenBank/DDBJ databases">
        <title>Leucobacter chromiisoli sp. nov., isolated from chromium-containing soil of chemical plant.</title>
        <authorList>
            <person name="Xu Z."/>
        </authorList>
    </citation>
    <scope>NUCLEOTIDE SEQUENCE</scope>
    <source>
        <strain evidence="3">K 70/01</strain>
    </source>
</reference>
<sequence>MTRFDMPVRRSQLRGTGRPAARFAALLLATVLIGIAGPAGAFAVGEDSATSDVPVGGAEEAPAPTPEAPDETEPAPTETTPEATPEDAPEDAPEADAPAEAPVKRAPNARVAPLSVPAATGTSAVITVKVGGDRTSAAAANELAGVKLRLHDGNASEPGAARSESWASCTSDAQGDCSFTVPETQAASGCFMWWCTSPTGANRDTQFWVVAESAASGWYLNPTLVTDGGANAYQFRTGTQLRAGSTYRLGTSSFPSGSGNQTSGGTWQSSRNNPQLPITCDSGLRVALILDLSGSVGNAGATGTLKNASKGMVDALAGTGSSLALYTFASTAPRGSGATGQNYAAMPIDSGTNRQTLKNRIDGYATGGGTNWDQGIWQVANDRASYDLAIVVTDGQATFFDGGGSGNATRFVETERAIFSANALKAKGTRVLAVGVGTGISGNPANLRAVSGTSAFAAGTAANRADFFQADWGQLAGVLSSVAKGATCQADISITTHTHAYGTKAPAIAGTGWEYRATATSGTLGASGTQHTTSSGHVSYDLDFSSPTGTSTVRLTEVMSTAQQRDGWDLTKITCTVNGEPVDVAPPTAKLEVAAGDQVDCTFLNTQTLKPGLTIEKRAWDTPSRAGLANAQELLDGGSVPSGTRVTWTYLVTNTGQTKLDGVTVVDDQLARNAVSCPATQLDVGASMTCTASGPVSAQ</sequence>
<gene>
    <name evidence="3" type="ORF">J4H85_12945</name>
</gene>
<dbReference type="EMBL" id="JAGFBF010000005">
    <property type="protein sequence ID" value="MBO2990905.1"/>
    <property type="molecule type" value="Genomic_DNA"/>
</dbReference>
<feature type="compositionally biased region" description="Low complexity" evidence="1">
    <location>
        <begin position="74"/>
        <end position="83"/>
    </location>
</feature>
<dbReference type="CDD" id="cd00198">
    <property type="entry name" value="vWFA"/>
    <property type="match status" value="1"/>
</dbReference>
<dbReference type="Pfam" id="PF24346">
    <property type="entry name" value="DUF7507"/>
    <property type="match status" value="1"/>
</dbReference>
<dbReference type="InterPro" id="IPR002035">
    <property type="entry name" value="VWF_A"/>
</dbReference>
<dbReference type="Gene3D" id="3.40.50.410">
    <property type="entry name" value="von Willebrand factor, type A domain"/>
    <property type="match status" value="1"/>
</dbReference>
<dbReference type="RefSeq" id="WP_208240247.1">
    <property type="nucleotide sequence ID" value="NZ_BAAAQU010000002.1"/>
</dbReference>
<dbReference type="AlphaFoldDB" id="A0A939QEZ3"/>
<name>A0A939QEZ3_9MICO</name>
<organism evidence="3 4">
    <name type="scientific">Leucobacter tardus</name>
    <dbReference type="NCBI Taxonomy" id="501483"/>
    <lineage>
        <taxon>Bacteria</taxon>
        <taxon>Bacillati</taxon>
        <taxon>Actinomycetota</taxon>
        <taxon>Actinomycetes</taxon>
        <taxon>Micrococcales</taxon>
        <taxon>Microbacteriaceae</taxon>
        <taxon>Leucobacter</taxon>
    </lineage>
</organism>